<reference evidence="1 2" key="1">
    <citation type="journal article" date="2019" name="Emerg. Microbes Infect.">
        <title>Comprehensive subspecies identification of 175 nontuberculous mycobacteria species based on 7547 genomic profiles.</title>
        <authorList>
            <person name="Matsumoto Y."/>
            <person name="Kinjo T."/>
            <person name="Motooka D."/>
            <person name="Nabeya D."/>
            <person name="Jung N."/>
            <person name="Uechi K."/>
            <person name="Horii T."/>
            <person name="Iida T."/>
            <person name="Fujita J."/>
            <person name="Nakamura S."/>
        </authorList>
    </citation>
    <scope>NUCLEOTIDE SEQUENCE [LARGE SCALE GENOMIC DNA]</scope>
    <source>
        <strain evidence="1 2">JCM 13571</strain>
    </source>
</reference>
<dbReference type="Proteomes" id="UP000467260">
    <property type="component" value="Chromosome"/>
</dbReference>
<dbReference type="KEGG" id="mhib:MHIB_32070"/>
<organism evidence="1 2">
    <name type="scientific">Mycolicibacter hiberniae</name>
    <dbReference type="NCBI Taxonomy" id="29314"/>
    <lineage>
        <taxon>Bacteria</taxon>
        <taxon>Bacillati</taxon>
        <taxon>Actinomycetota</taxon>
        <taxon>Actinomycetes</taxon>
        <taxon>Mycobacteriales</taxon>
        <taxon>Mycobacteriaceae</taxon>
        <taxon>Mycolicibacter</taxon>
    </lineage>
</organism>
<proteinExistence type="predicted"/>
<name>A0A7I7X4N8_9MYCO</name>
<evidence type="ECO:0000313" key="1">
    <source>
        <dbReference type="EMBL" id="BBZ24789.1"/>
    </source>
</evidence>
<protein>
    <recommendedName>
        <fullName evidence="3">Fido domain-containing protein</fullName>
    </recommendedName>
</protein>
<evidence type="ECO:0000313" key="2">
    <source>
        <dbReference type="Proteomes" id="UP000467260"/>
    </source>
</evidence>
<dbReference type="EMBL" id="AP022609">
    <property type="protein sequence ID" value="BBZ24789.1"/>
    <property type="molecule type" value="Genomic_DNA"/>
</dbReference>
<sequence length="288" mass="29560">MARAANSAEGGYDDADGAGAVSELLLTVRSLITSTVVSQHVTTAQDPLAPLLDLPGVAEASEQVRDGLARVHRHKTNMRGWPVSAAEASLRAARASSVLDGGPAAVDADATSDPVFAGALRVAQALEGGETALVEVWRRAPLQALARLHVLAAADLVDEERLGRPEGGAAVGRRLEMLADLATGGTSVAAPVFAAVVHGELLTLAPFGSADGVVARGAARLVTIASGLDRHGLGVPEVAWMRKARDYRRAAEGFATGSREGVTGWLLLCCGAMRTGALDALEIAEAGR</sequence>
<accession>A0A7I7X4N8</accession>
<keyword evidence="2" id="KW-1185">Reference proteome</keyword>
<gene>
    <name evidence="1" type="ORF">MHIB_32070</name>
</gene>
<evidence type="ECO:0008006" key="3">
    <source>
        <dbReference type="Google" id="ProtNLM"/>
    </source>
</evidence>
<dbReference type="AlphaFoldDB" id="A0A7I7X4N8"/>